<evidence type="ECO:0000256" key="6">
    <source>
        <dbReference type="ARBA" id="ARBA00023136"/>
    </source>
</evidence>
<comment type="caution">
    <text evidence="13">The sequence shown here is derived from an EMBL/GenBank/DDBJ whole genome shotgun (WGS) entry which is preliminary data.</text>
</comment>
<keyword evidence="8" id="KW-0325">Glycoprotein</keyword>
<dbReference type="PANTHER" id="PTHR31787:SF2">
    <property type="entry name" value="FRIZZLED AND SMOOTHENED-LIKE PROTEIN A"/>
    <property type="match status" value="1"/>
</dbReference>
<feature type="signal peptide" evidence="11">
    <location>
        <begin position="1"/>
        <end position="16"/>
    </location>
</feature>
<keyword evidence="4 11" id="KW-0732">Signal</keyword>
<dbReference type="InterPro" id="IPR036790">
    <property type="entry name" value="Frizzled_dom_sf"/>
</dbReference>
<accession>A0A151Z880</accession>
<evidence type="ECO:0000259" key="12">
    <source>
        <dbReference type="PROSITE" id="PS50261"/>
    </source>
</evidence>
<feature type="transmembrane region" description="Helical" evidence="10">
    <location>
        <begin position="437"/>
        <end position="456"/>
    </location>
</feature>
<comment type="similarity">
    <text evidence="2">Belongs to the G-protein coupled receptor Fz/Smo family.</text>
</comment>
<dbReference type="Pfam" id="PF01534">
    <property type="entry name" value="Frizzled"/>
    <property type="match status" value="1"/>
</dbReference>
<feature type="compositionally biased region" description="Low complexity" evidence="9">
    <location>
        <begin position="548"/>
        <end position="561"/>
    </location>
</feature>
<dbReference type="InParanoid" id="A0A151Z880"/>
<gene>
    <name evidence="13" type="ORF">DLAC_08735</name>
</gene>
<sequence length="635" mass="70900">MKLNFILYFVLYSSYGIIINSQNPVDFTAKCEPYSGSSACRGYIYNLDSIYITSTYTQVNAQYEIDSLLALIDALPPTCAVPNTFKLMCNQYFQPCVNVTLDGSYQNETVVYLNRRVCKDDCEAGNTACGTSVSCDGQYDPSPAGTIVKFPVTQNQYNLSSFGGPANFQLPCLNVEDFSGSGDVTSVCFAPLIARNTTDRAKDIENGYLFLGDLDCLLPCPAPFFSDHQWEVFKNLTSITGMISLCCVFFNVFTYGILNKKHDRHTMGILFLSFSLFMCMISDIILASGGWSVSCPEPGKAGRQNDAACAANGILFQYGAVSTTLNWATMAFDLWLVIRKVRPSVSYVKYYITIINAITIILTIAPIFDKQYGYANGGVGCWILSDRWQNGVFWVPLTIALLAGTTFICLVIYEIYKIVKNVGSGSKRVFHLNLRPFVIILFIFGEYIYLFIYHFYTQRRMDGYYQNVTDYVYCIQMRGSNCETHTVSFGGQFVFLFFLRLLGIEVLIFYGINSRTKRIWQQSFLANNMLSRYFKSKFDSFTTSKNMSSQQSSKPVSVQSKGASQSLDSSALSVDNSMDSDDDDSDEGGGLSAPGVSLGRYRSVNPLTRENGVGGGWRTGITIKSWRPVKDPQEQ</sequence>
<dbReference type="InterPro" id="IPR050949">
    <property type="entry name" value="GPCR_Fz/Smo-like"/>
</dbReference>
<evidence type="ECO:0000256" key="11">
    <source>
        <dbReference type="SAM" id="SignalP"/>
    </source>
</evidence>
<dbReference type="Proteomes" id="UP000076078">
    <property type="component" value="Unassembled WGS sequence"/>
</dbReference>
<name>A0A151Z880_TIELA</name>
<evidence type="ECO:0000256" key="2">
    <source>
        <dbReference type="ARBA" id="ARBA00008077"/>
    </source>
</evidence>
<dbReference type="Gene3D" id="1.20.1070.10">
    <property type="entry name" value="Rhodopsin 7-helix transmembrane proteins"/>
    <property type="match status" value="1"/>
</dbReference>
<feature type="transmembrane region" description="Helical" evidence="10">
    <location>
        <begin position="270"/>
        <end position="294"/>
    </location>
</feature>
<keyword evidence="3 10" id="KW-0812">Transmembrane</keyword>
<keyword evidence="5 10" id="KW-1133">Transmembrane helix</keyword>
<evidence type="ECO:0000256" key="9">
    <source>
        <dbReference type="SAM" id="MobiDB-lite"/>
    </source>
</evidence>
<dbReference type="PROSITE" id="PS50261">
    <property type="entry name" value="G_PROTEIN_RECEP_F2_4"/>
    <property type="match status" value="1"/>
</dbReference>
<dbReference type="GO" id="GO:0016020">
    <property type="term" value="C:membrane"/>
    <property type="evidence" value="ECO:0007669"/>
    <property type="project" value="UniProtKB-SubCell"/>
</dbReference>
<feature type="compositionally biased region" description="Acidic residues" evidence="9">
    <location>
        <begin position="578"/>
        <end position="587"/>
    </location>
</feature>
<evidence type="ECO:0000256" key="3">
    <source>
        <dbReference type="ARBA" id="ARBA00022692"/>
    </source>
</evidence>
<feature type="transmembrane region" description="Helical" evidence="10">
    <location>
        <begin position="493"/>
        <end position="512"/>
    </location>
</feature>
<reference evidence="13 14" key="1">
    <citation type="submission" date="2015-12" db="EMBL/GenBank/DDBJ databases">
        <title>Dictyostelia acquired genes for synthesis and detection of signals that induce cell-type specialization by lateral gene transfer from prokaryotes.</title>
        <authorList>
            <person name="Gloeckner G."/>
            <person name="Schaap P."/>
        </authorList>
    </citation>
    <scope>NUCLEOTIDE SEQUENCE [LARGE SCALE GENOMIC DNA]</scope>
    <source>
        <strain evidence="13 14">TK</strain>
    </source>
</reference>
<dbReference type="Gene3D" id="1.10.2000.10">
    <property type="entry name" value="Frizzled cysteine-rich domain"/>
    <property type="match status" value="1"/>
</dbReference>
<protein>
    <submittedName>
        <fullName evidence="13">G-protein-coupled receptor family protein</fullName>
    </submittedName>
</protein>
<evidence type="ECO:0000313" key="14">
    <source>
        <dbReference type="Proteomes" id="UP000076078"/>
    </source>
</evidence>
<evidence type="ECO:0000256" key="7">
    <source>
        <dbReference type="ARBA" id="ARBA00023170"/>
    </source>
</evidence>
<evidence type="ECO:0000256" key="5">
    <source>
        <dbReference type="ARBA" id="ARBA00022989"/>
    </source>
</evidence>
<dbReference type="EMBL" id="LODT01000037">
    <property type="protein sequence ID" value="KYQ90147.1"/>
    <property type="molecule type" value="Genomic_DNA"/>
</dbReference>
<keyword evidence="14" id="KW-1185">Reference proteome</keyword>
<dbReference type="InterPro" id="IPR017981">
    <property type="entry name" value="GPCR_2-like_7TM"/>
</dbReference>
<dbReference type="AlphaFoldDB" id="A0A151Z880"/>
<dbReference type="InterPro" id="IPR000539">
    <property type="entry name" value="Frizzled/Smoothened_7TM"/>
</dbReference>
<proteinExistence type="inferred from homology"/>
<feature type="transmembrane region" description="Helical" evidence="10">
    <location>
        <begin position="236"/>
        <end position="258"/>
    </location>
</feature>
<feature type="transmembrane region" description="Helical" evidence="10">
    <location>
        <begin position="314"/>
        <end position="338"/>
    </location>
</feature>
<dbReference type="GO" id="GO:0007166">
    <property type="term" value="P:cell surface receptor signaling pathway"/>
    <property type="evidence" value="ECO:0007669"/>
    <property type="project" value="InterPro"/>
</dbReference>
<dbReference type="OMA" id="WQNGVFW"/>
<evidence type="ECO:0000256" key="8">
    <source>
        <dbReference type="ARBA" id="ARBA00023180"/>
    </source>
</evidence>
<dbReference type="STRING" id="361077.A0A151Z880"/>
<organism evidence="13 14">
    <name type="scientific">Tieghemostelium lacteum</name>
    <name type="common">Slime mold</name>
    <name type="synonym">Dictyostelium lacteum</name>
    <dbReference type="NCBI Taxonomy" id="361077"/>
    <lineage>
        <taxon>Eukaryota</taxon>
        <taxon>Amoebozoa</taxon>
        <taxon>Evosea</taxon>
        <taxon>Eumycetozoa</taxon>
        <taxon>Dictyostelia</taxon>
        <taxon>Dictyosteliales</taxon>
        <taxon>Raperosteliaceae</taxon>
        <taxon>Tieghemostelium</taxon>
    </lineage>
</organism>
<feature type="domain" description="G-protein coupled receptors family 2 profile 2" evidence="12">
    <location>
        <begin position="233"/>
        <end position="514"/>
    </location>
</feature>
<evidence type="ECO:0000313" key="13">
    <source>
        <dbReference type="EMBL" id="KYQ90147.1"/>
    </source>
</evidence>
<evidence type="ECO:0000256" key="1">
    <source>
        <dbReference type="ARBA" id="ARBA00004141"/>
    </source>
</evidence>
<feature type="chain" id="PRO_5007593032" evidence="11">
    <location>
        <begin position="17"/>
        <end position="635"/>
    </location>
</feature>
<feature type="region of interest" description="Disordered" evidence="9">
    <location>
        <begin position="545"/>
        <end position="635"/>
    </location>
</feature>
<evidence type="ECO:0000256" key="10">
    <source>
        <dbReference type="SAM" id="Phobius"/>
    </source>
</evidence>
<keyword evidence="6 10" id="KW-0472">Membrane</keyword>
<feature type="transmembrane region" description="Helical" evidence="10">
    <location>
        <begin position="350"/>
        <end position="368"/>
    </location>
</feature>
<dbReference type="PANTHER" id="PTHR31787">
    <property type="entry name" value="G-PROTEIN-COUPLED RECEPTOR GPCR FAMILY PROTEIN"/>
    <property type="match status" value="1"/>
</dbReference>
<keyword evidence="7 13" id="KW-0675">Receptor</keyword>
<feature type="transmembrane region" description="Helical" evidence="10">
    <location>
        <begin position="393"/>
        <end position="416"/>
    </location>
</feature>
<comment type="subcellular location">
    <subcellularLocation>
        <location evidence="1">Membrane</location>
        <topology evidence="1">Multi-pass membrane protein</topology>
    </subcellularLocation>
</comment>
<feature type="compositionally biased region" description="Polar residues" evidence="9">
    <location>
        <begin position="562"/>
        <end position="572"/>
    </location>
</feature>
<dbReference type="OrthoDB" id="18326at2759"/>
<dbReference type="FunCoup" id="A0A151Z880">
    <property type="interactions" value="4"/>
</dbReference>
<evidence type="ECO:0000256" key="4">
    <source>
        <dbReference type="ARBA" id="ARBA00022729"/>
    </source>
</evidence>
<dbReference type="GO" id="GO:0004888">
    <property type="term" value="F:transmembrane signaling receptor activity"/>
    <property type="evidence" value="ECO:0007669"/>
    <property type="project" value="InterPro"/>
</dbReference>